<dbReference type="PANTHER" id="PTHR42655">
    <property type="entry name" value="GLYCOGEN PHOSPHORYLASE"/>
    <property type="match status" value="1"/>
</dbReference>
<name>A0A8X8G7B4_ACIFI</name>
<evidence type="ECO:0000313" key="3">
    <source>
        <dbReference type="Proteomes" id="UP000887300"/>
    </source>
</evidence>
<sequence>MTIAPCYLLPQLPESLAGLAELALDLRWSWSHVSDTLWQHIAPKLWEQTHNPWLILQNAGSETLQQLAQDKDFIAKLDAFVAEHRNRLAQTCWFGKTYPHPPFRQVAYFSMEFGLSESLPIYSGGLGILAGDCLKTASDLGVPLLGVGLLWQQGYFRQSLDECGRQIELYPYNDPTQIPVTPVRDAAGEWLRLEMPFPGRTVILRAWQAQVGRV</sequence>
<dbReference type="AlphaFoldDB" id="A0A8X8G7B4"/>
<dbReference type="PANTHER" id="PTHR42655:SF1">
    <property type="entry name" value="GLYCOGEN PHOSPHORYLASE"/>
    <property type="match status" value="1"/>
</dbReference>
<evidence type="ECO:0000259" key="1">
    <source>
        <dbReference type="Pfam" id="PF11897"/>
    </source>
</evidence>
<feature type="domain" description="DUF3417" evidence="1">
    <location>
        <begin position="12"/>
        <end position="119"/>
    </location>
</feature>
<accession>A0A8X8G7B4</accession>
<comment type="caution">
    <text evidence="2">The sequence shown here is derived from an EMBL/GenBank/DDBJ whole genome shotgun (WGS) entry which is preliminary data.</text>
</comment>
<dbReference type="InterPro" id="IPR024517">
    <property type="entry name" value="Glycogen_phosphorylase_DUF3417"/>
</dbReference>
<organism evidence="2 3">
    <name type="scientific">Acidithiobacillus ferridurans</name>
    <dbReference type="NCBI Taxonomy" id="1232575"/>
    <lineage>
        <taxon>Bacteria</taxon>
        <taxon>Pseudomonadati</taxon>
        <taxon>Pseudomonadota</taxon>
        <taxon>Acidithiobacillia</taxon>
        <taxon>Acidithiobacillales</taxon>
        <taxon>Acidithiobacillaceae</taxon>
        <taxon>Acidithiobacillus</taxon>
    </lineage>
</organism>
<evidence type="ECO:0000313" key="2">
    <source>
        <dbReference type="EMBL" id="MBU2722894.1"/>
    </source>
</evidence>
<gene>
    <name evidence="2" type="ORF">HF568_06655</name>
</gene>
<dbReference type="Gene3D" id="3.40.50.2000">
    <property type="entry name" value="Glycogen Phosphorylase B"/>
    <property type="match status" value="1"/>
</dbReference>
<dbReference type="InterPro" id="IPR052182">
    <property type="entry name" value="Glycogen/Maltodextrin_Phosph"/>
</dbReference>
<feature type="non-terminal residue" evidence="2">
    <location>
        <position position="214"/>
    </location>
</feature>
<reference evidence="2" key="1">
    <citation type="journal article" date="2021" name="ISME J.">
        <title>Genomic evolution of the class Acidithiobacillia: deep-branching Proteobacteria living in extreme acidic conditions.</title>
        <authorList>
            <person name="Moya-Beltran A."/>
            <person name="Beard S."/>
            <person name="Rojas-Villalobos C."/>
            <person name="Issotta F."/>
            <person name="Gallardo Y."/>
            <person name="Ulloa R."/>
            <person name="Giaveno A."/>
            <person name="Degli Esposti M."/>
            <person name="Johnson D.B."/>
            <person name="Quatrini R."/>
        </authorList>
    </citation>
    <scope>NUCLEOTIDE SEQUENCE</scope>
    <source>
        <strain evidence="2">DSM 583</strain>
    </source>
</reference>
<proteinExistence type="predicted"/>
<dbReference type="RefSeq" id="WP_215890539.1">
    <property type="nucleotide sequence ID" value="NZ_JABBHS010000197.1"/>
</dbReference>
<dbReference type="SUPFAM" id="SSF53756">
    <property type="entry name" value="UDP-Glycosyltransferase/glycogen phosphorylase"/>
    <property type="match status" value="1"/>
</dbReference>
<protein>
    <submittedName>
        <fullName evidence="2">Glycosyltransferase family 1 protein</fullName>
    </submittedName>
</protein>
<dbReference type="Proteomes" id="UP000887300">
    <property type="component" value="Unassembled WGS sequence"/>
</dbReference>
<dbReference type="EMBL" id="JABBHS010000197">
    <property type="protein sequence ID" value="MBU2722894.1"/>
    <property type="molecule type" value="Genomic_DNA"/>
</dbReference>
<dbReference type="Pfam" id="PF11897">
    <property type="entry name" value="DUF3417"/>
    <property type="match status" value="1"/>
</dbReference>